<feature type="non-terminal residue" evidence="3">
    <location>
        <position position="1"/>
    </location>
</feature>
<dbReference type="Pfam" id="PF01364">
    <property type="entry name" value="Peptidase_C25"/>
    <property type="match status" value="1"/>
</dbReference>
<protein>
    <recommendedName>
        <fullName evidence="2">Gingipain domain-containing protein</fullName>
    </recommendedName>
</protein>
<dbReference type="GO" id="GO:0008234">
    <property type="term" value="F:cysteine-type peptidase activity"/>
    <property type="evidence" value="ECO:0007669"/>
    <property type="project" value="InterPro"/>
</dbReference>
<proteinExistence type="predicted"/>
<keyword evidence="1" id="KW-0732">Signal</keyword>
<dbReference type="Gene3D" id="3.40.50.10390">
    <property type="entry name" value="Gingipain r, domain 1"/>
    <property type="match status" value="1"/>
</dbReference>
<dbReference type="InterPro" id="IPR029030">
    <property type="entry name" value="Caspase-like_dom_sf"/>
</dbReference>
<dbReference type="SUPFAM" id="SSF52129">
    <property type="entry name" value="Caspase-like"/>
    <property type="match status" value="1"/>
</dbReference>
<feature type="domain" description="Gingipain" evidence="2">
    <location>
        <begin position="1"/>
        <end position="271"/>
    </location>
</feature>
<organism evidence="3">
    <name type="scientific">marine sediment metagenome</name>
    <dbReference type="NCBI Taxonomy" id="412755"/>
    <lineage>
        <taxon>unclassified sequences</taxon>
        <taxon>metagenomes</taxon>
        <taxon>ecological metagenomes</taxon>
    </lineage>
</organism>
<name>X0V4U1_9ZZZZ</name>
<dbReference type="EMBL" id="BARS01021774">
    <property type="protein sequence ID" value="GAG07488.1"/>
    <property type="molecule type" value="Genomic_DNA"/>
</dbReference>
<dbReference type="InterPro" id="IPR029031">
    <property type="entry name" value="Gingipain_N_sf"/>
</dbReference>
<accession>X0V4U1</accession>
<dbReference type="AlphaFoldDB" id="X0V4U1"/>
<evidence type="ECO:0000313" key="3">
    <source>
        <dbReference type="EMBL" id="GAG07488.1"/>
    </source>
</evidence>
<evidence type="ECO:0000259" key="2">
    <source>
        <dbReference type="Pfam" id="PF01364"/>
    </source>
</evidence>
<comment type="caution">
    <text evidence="3">The sequence shown here is derived from an EMBL/GenBank/DDBJ whole genome shotgun (WGS) entry which is preliminary data.</text>
</comment>
<evidence type="ECO:0000256" key="1">
    <source>
        <dbReference type="ARBA" id="ARBA00022729"/>
    </source>
</evidence>
<feature type="non-terminal residue" evidence="3">
    <location>
        <position position="271"/>
    </location>
</feature>
<dbReference type="GO" id="GO:0006508">
    <property type="term" value="P:proteolysis"/>
    <property type="evidence" value="ECO:0007669"/>
    <property type="project" value="InterPro"/>
</dbReference>
<reference evidence="3" key="1">
    <citation type="journal article" date="2014" name="Front. Microbiol.">
        <title>High frequency of phylogenetically diverse reductive dehalogenase-homologous genes in deep subseafloor sedimentary metagenomes.</title>
        <authorList>
            <person name="Kawai M."/>
            <person name="Futagami T."/>
            <person name="Toyoda A."/>
            <person name="Takaki Y."/>
            <person name="Nishi S."/>
            <person name="Hori S."/>
            <person name="Arai W."/>
            <person name="Tsubouchi T."/>
            <person name="Morono Y."/>
            <person name="Uchiyama I."/>
            <person name="Ito T."/>
            <person name="Fujiyama A."/>
            <person name="Inagaki F."/>
            <person name="Takami H."/>
        </authorList>
    </citation>
    <scope>NUCLEOTIDE SEQUENCE</scope>
    <source>
        <strain evidence="3">Expedition CK06-06</strain>
    </source>
</reference>
<dbReference type="Gene3D" id="3.40.50.1460">
    <property type="match status" value="1"/>
</dbReference>
<sequence length="271" mass="30916">RLAEHKKATGKFLNPVVIDIEDVYREFSGGNHDPGAIRNFLMYVHNSNNWSIAPDYVLLFGGGHYDYKGYDTDEINYITTAQIDFKCIEDFFSCINAGEYVMMNDSVAPDLFLGRIPHGSILEAKDVVDKIIDTEGPDADYGAWRNRLLLVSDDDMAGNEKDFIQHFKSNESVEEIVKLERPSLEVRKVMLFEYEWNEIYQKPEASSALFNEINNGVSCVNYFGHGSENAWADEAILVKDKICNFHNSKRYPIINSFSCSVGRFDEPDRTC</sequence>
<dbReference type="InterPro" id="IPR001769">
    <property type="entry name" value="Gingipain"/>
</dbReference>
<gene>
    <name evidence="3" type="ORF">S01H1_34918</name>
</gene>